<gene>
    <name evidence="1" type="ORF">AVEN_33669-2_1</name>
</gene>
<evidence type="ECO:0000313" key="2">
    <source>
        <dbReference type="Proteomes" id="UP000499080"/>
    </source>
</evidence>
<comment type="caution">
    <text evidence="1">The sequence shown here is derived from an EMBL/GenBank/DDBJ whole genome shotgun (WGS) entry which is preliminary data.</text>
</comment>
<reference evidence="1 2" key="1">
    <citation type="journal article" date="2019" name="Sci. Rep.">
        <title>Orb-weaving spider Araneus ventricosus genome elucidates the spidroin gene catalogue.</title>
        <authorList>
            <person name="Kono N."/>
            <person name="Nakamura H."/>
            <person name="Ohtoshi R."/>
            <person name="Moran D.A.P."/>
            <person name="Shinohara A."/>
            <person name="Yoshida Y."/>
            <person name="Fujiwara M."/>
            <person name="Mori M."/>
            <person name="Tomita M."/>
            <person name="Arakawa K."/>
        </authorList>
    </citation>
    <scope>NUCLEOTIDE SEQUENCE [LARGE SCALE GENOMIC DNA]</scope>
</reference>
<feature type="non-terminal residue" evidence="1">
    <location>
        <position position="1"/>
    </location>
</feature>
<protein>
    <submittedName>
        <fullName evidence="1">Uncharacterized protein</fullName>
    </submittedName>
</protein>
<proteinExistence type="predicted"/>
<sequence length="113" mass="13541">VYASSWFRIKVHHSIKDDARRLWHFISSSRYLPKKYRNIIEPVISRKAYFEVPENIILDMLTDERCHIRTLATRRIIKARDGNCIRIFVIPAVKFGATDYVDLIDWQIIRRSH</sequence>
<dbReference type="OrthoDB" id="8023395at2759"/>
<dbReference type="Proteomes" id="UP000499080">
    <property type="component" value="Unassembled WGS sequence"/>
</dbReference>
<dbReference type="EMBL" id="BGPR01071684">
    <property type="protein sequence ID" value="GBO44803.1"/>
    <property type="molecule type" value="Genomic_DNA"/>
</dbReference>
<accession>A0A4Y2X5K0</accession>
<dbReference type="PANTHER" id="PTHR46409">
    <property type="entry name" value="HTH PSQ-TYPE DOMAIN-CONTAINING PROTEIN"/>
    <property type="match status" value="1"/>
</dbReference>
<dbReference type="PANTHER" id="PTHR46409:SF1">
    <property type="entry name" value="HTH PSQ-TYPE DOMAIN-CONTAINING PROTEIN"/>
    <property type="match status" value="1"/>
</dbReference>
<organism evidence="1 2">
    <name type="scientific">Araneus ventricosus</name>
    <name type="common">Orbweaver spider</name>
    <name type="synonym">Epeira ventricosa</name>
    <dbReference type="NCBI Taxonomy" id="182803"/>
    <lineage>
        <taxon>Eukaryota</taxon>
        <taxon>Metazoa</taxon>
        <taxon>Ecdysozoa</taxon>
        <taxon>Arthropoda</taxon>
        <taxon>Chelicerata</taxon>
        <taxon>Arachnida</taxon>
        <taxon>Araneae</taxon>
        <taxon>Araneomorphae</taxon>
        <taxon>Entelegynae</taxon>
        <taxon>Araneoidea</taxon>
        <taxon>Araneidae</taxon>
        <taxon>Araneus</taxon>
    </lineage>
</organism>
<dbReference type="AlphaFoldDB" id="A0A4Y2X5K0"/>
<keyword evidence="2" id="KW-1185">Reference proteome</keyword>
<evidence type="ECO:0000313" key="1">
    <source>
        <dbReference type="EMBL" id="GBO44803.1"/>
    </source>
</evidence>
<name>A0A4Y2X5K0_ARAVE</name>